<organism evidence="1">
    <name type="scientific">marine sediment metagenome</name>
    <dbReference type="NCBI Taxonomy" id="412755"/>
    <lineage>
        <taxon>unclassified sequences</taxon>
        <taxon>metagenomes</taxon>
        <taxon>ecological metagenomes</taxon>
    </lineage>
</organism>
<feature type="non-terminal residue" evidence="1">
    <location>
        <position position="1"/>
    </location>
</feature>
<reference evidence="1" key="1">
    <citation type="journal article" date="2014" name="Front. Microbiol.">
        <title>High frequency of phylogenetically diverse reductive dehalogenase-homologous genes in deep subseafloor sedimentary metagenomes.</title>
        <authorList>
            <person name="Kawai M."/>
            <person name="Futagami T."/>
            <person name="Toyoda A."/>
            <person name="Takaki Y."/>
            <person name="Nishi S."/>
            <person name="Hori S."/>
            <person name="Arai W."/>
            <person name="Tsubouchi T."/>
            <person name="Morono Y."/>
            <person name="Uchiyama I."/>
            <person name="Ito T."/>
            <person name="Fujiyama A."/>
            <person name="Inagaki F."/>
            <person name="Takami H."/>
        </authorList>
    </citation>
    <scope>NUCLEOTIDE SEQUENCE</scope>
    <source>
        <strain evidence="1">Expedition CK06-06</strain>
    </source>
</reference>
<dbReference type="AlphaFoldDB" id="X0TSI0"/>
<evidence type="ECO:0000313" key="1">
    <source>
        <dbReference type="EMBL" id="GAF91132.1"/>
    </source>
</evidence>
<feature type="non-terminal residue" evidence="1">
    <location>
        <position position="280"/>
    </location>
</feature>
<name>X0TSI0_9ZZZZ</name>
<protein>
    <submittedName>
        <fullName evidence="1">Uncharacterized protein</fullName>
    </submittedName>
</protein>
<gene>
    <name evidence="1" type="ORF">S01H1_27601</name>
</gene>
<accession>X0TSI0</accession>
<dbReference type="EMBL" id="BARS01016823">
    <property type="protein sequence ID" value="GAF91132.1"/>
    <property type="molecule type" value="Genomic_DNA"/>
</dbReference>
<sequence length="280" mass="30949">NADNGITINPEAAGAAEGLDVDFDFDLTESEFDMAVANFVGMAGGELVSEAEALDHLNDSLLFLALNGGTLLESRVDNGVNYHVVVTFSDDGSIVDVNDDDFGQAYDAETNSYRANIWEGTWTLDGDRVCTTDAENMEDCWYMSLSDNHILSYTDEAKTDLVFTDSIAEHVEAEKLLGNYRLTIEGYDDECNTQVECYFEFSADGTLIQWEFDVVDETSSWVIDGDGNLRITFYEDDGITERGVGRFYIGDVTGADSYEGFSMLVYVDLNAEFPVMLEAT</sequence>
<comment type="caution">
    <text evidence="1">The sequence shown here is derived from an EMBL/GenBank/DDBJ whole genome shotgun (WGS) entry which is preliminary data.</text>
</comment>
<proteinExistence type="predicted"/>